<dbReference type="CDD" id="cd00063">
    <property type="entry name" value="FN3"/>
    <property type="match status" value="4"/>
</dbReference>
<dbReference type="InterPro" id="IPR007110">
    <property type="entry name" value="Ig-like_dom"/>
</dbReference>
<evidence type="ECO:0000313" key="16">
    <source>
        <dbReference type="RefSeq" id="XP_022237469.1"/>
    </source>
</evidence>
<gene>
    <name evidence="16" type="primary">LOC106478202</name>
</gene>
<feature type="compositionally biased region" description="Basic and acidic residues" evidence="10">
    <location>
        <begin position="1431"/>
        <end position="1444"/>
    </location>
</feature>
<evidence type="ECO:0000256" key="3">
    <source>
        <dbReference type="ARBA" id="ARBA00022729"/>
    </source>
</evidence>
<dbReference type="CDD" id="cd20958">
    <property type="entry name" value="IgI_5_Dscam"/>
    <property type="match status" value="1"/>
</dbReference>
<dbReference type="Pfam" id="PF00041">
    <property type="entry name" value="fn3"/>
    <property type="match status" value="3"/>
</dbReference>
<dbReference type="SUPFAM" id="SSF49265">
    <property type="entry name" value="Fibronectin type III"/>
    <property type="match status" value="2"/>
</dbReference>
<dbReference type="InterPro" id="IPR050964">
    <property type="entry name" value="Striated_Muscle_Regulatory"/>
</dbReference>
<keyword evidence="7 11" id="KW-0472">Membrane</keyword>
<evidence type="ECO:0000313" key="15">
    <source>
        <dbReference type="Proteomes" id="UP000694941"/>
    </source>
</evidence>
<feature type="chain" id="PRO_5045666372" evidence="12">
    <location>
        <begin position="38"/>
        <end position="1535"/>
    </location>
</feature>
<feature type="region of interest" description="Disordered" evidence="10">
    <location>
        <begin position="1372"/>
        <end position="1459"/>
    </location>
</feature>
<organism evidence="15 16">
    <name type="scientific">Limulus polyphemus</name>
    <name type="common">Atlantic horseshoe crab</name>
    <dbReference type="NCBI Taxonomy" id="6850"/>
    <lineage>
        <taxon>Eukaryota</taxon>
        <taxon>Metazoa</taxon>
        <taxon>Ecdysozoa</taxon>
        <taxon>Arthropoda</taxon>
        <taxon>Chelicerata</taxon>
        <taxon>Merostomata</taxon>
        <taxon>Xiphosura</taxon>
        <taxon>Limulidae</taxon>
        <taxon>Limulus</taxon>
    </lineage>
</organism>
<feature type="signal peptide" evidence="12">
    <location>
        <begin position="1"/>
        <end position="37"/>
    </location>
</feature>
<keyword evidence="9" id="KW-0393">Immunoglobulin domain</keyword>
<evidence type="ECO:0000259" key="14">
    <source>
        <dbReference type="PROSITE" id="PS50853"/>
    </source>
</evidence>
<dbReference type="InterPro" id="IPR003961">
    <property type="entry name" value="FN3_dom"/>
</dbReference>
<dbReference type="SUPFAM" id="SSF48726">
    <property type="entry name" value="Immunoglobulin"/>
    <property type="match status" value="9"/>
</dbReference>
<evidence type="ECO:0000256" key="8">
    <source>
        <dbReference type="ARBA" id="ARBA00023157"/>
    </source>
</evidence>
<evidence type="ECO:0000256" key="11">
    <source>
        <dbReference type="SAM" id="Phobius"/>
    </source>
</evidence>
<dbReference type="PANTHER" id="PTHR13817">
    <property type="entry name" value="TITIN"/>
    <property type="match status" value="1"/>
</dbReference>
<keyword evidence="4" id="KW-0677">Repeat</keyword>
<evidence type="ECO:0000256" key="1">
    <source>
        <dbReference type="ARBA" id="ARBA00004167"/>
    </source>
</evidence>
<dbReference type="InterPro" id="IPR003599">
    <property type="entry name" value="Ig_sub"/>
</dbReference>
<dbReference type="GeneID" id="106478202"/>
<evidence type="ECO:0000256" key="5">
    <source>
        <dbReference type="ARBA" id="ARBA00022889"/>
    </source>
</evidence>
<evidence type="ECO:0000256" key="7">
    <source>
        <dbReference type="ARBA" id="ARBA00023136"/>
    </source>
</evidence>
<feature type="transmembrane region" description="Helical" evidence="11">
    <location>
        <begin position="1337"/>
        <end position="1367"/>
    </location>
</feature>
<reference evidence="16" key="1">
    <citation type="submission" date="2025-08" db="UniProtKB">
        <authorList>
            <consortium name="RefSeq"/>
        </authorList>
    </citation>
    <scope>IDENTIFICATION</scope>
    <source>
        <tissue evidence="16">Muscle</tissue>
    </source>
</reference>
<keyword evidence="15" id="KW-1185">Reference proteome</keyword>
<dbReference type="Proteomes" id="UP000694941">
    <property type="component" value="Unplaced"/>
</dbReference>
<dbReference type="Pfam" id="PF13927">
    <property type="entry name" value="Ig_3"/>
    <property type="match status" value="3"/>
</dbReference>
<dbReference type="Pfam" id="PF07679">
    <property type="entry name" value="I-set"/>
    <property type="match status" value="5"/>
</dbReference>
<evidence type="ECO:0000256" key="4">
    <source>
        <dbReference type="ARBA" id="ARBA00022737"/>
    </source>
</evidence>
<feature type="domain" description="Ig-like" evidence="13">
    <location>
        <begin position="154"/>
        <end position="246"/>
    </location>
</feature>
<dbReference type="InterPro" id="IPR003598">
    <property type="entry name" value="Ig_sub2"/>
</dbReference>
<comment type="subcellular location">
    <subcellularLocation>
        <location evidence="1">Membrane</location>
        <topology evidence="1">Single-pass membrane protein</topology>
    </subcellularLocation>
</comment>
<sequence>MKNKQMTFLLSGRKPTRPLSQLVLTLSFILLLSVIEGANRKAQHDSLQGPIFTLEPDYLVEFSNNSRTEIKCTASGNPWPKVQWATREGRQIDTVTGIRYVTSDGTLVFSPFKSEDYRQDIHAAVYTCIASNKVGSIRSRDVHVRGVVQHHFKPQVLGEFVIKNNSAILRCEVPSFIRKFVSVDSWLRDDNVEYRRNYSDGQVHVLQTGELLLYRVENTHSYTYTCKTKHRLTWYTATSSTYGKLTVREPRGPSSPRFVLKLSSVKATQGHLTELPCIVEGWPVPNVRWYKEQHGRLDPVLSTNRLQNNHGILTFRNTLREDEGLYVCVTNNSVEEKRTKTTLKVTNRLQITVNPQIQIIEVGSSALFNCTIKGFPVSSITWVKDQRPLRVDSRITLLTESVLKITPVHRTDRGMYQCFVFNDEESAQGTSELAIADVAPIFISSFQEKDVSPGISVSLMCSATANPFPNITWFIDNQPVHNSYRIAQNNYLSSEDNMVSYLNITDTKVEDGGLYTCLASNDVNSIEHSKRLNIRGSPFIRPMWNITVVSGHTLVLRCPYGGFPIERITWERGGILLPLSHREEIDEYGTLIIRNVHRQMDKGKYTCTVRNPEDQIASGSTYVSVVVAPVIDENFFPKKVTVTEGVKARLYCSVIEGEPPIRIHWEKEMQPVTSQDHMTVDNSHDSSVIIFHRVTALESGTYMCIASNRVASVNKTTELIVNVPPRWIISPKNASVVEGRDVYLHCSANGLPQPTIIWRKARGQNPGDFIYLYSNIRVQLFGNGTLLVRKVEETDEGYYLCQATNDIGAGLRQHVFLQVHTSPQFDLPYRSQTVQKNENIVMACAARGEQPMKIIWKKDRNELNNSKNTRFLIKEDNEEGKKVSTLTITKALRQDSHLYSCFASNKFGEDETNIQLIVQEPPDPPWNLTVLNVTSRTVTFHWLNGFSGNSQILRQLVQYKLLTDFWLDSVMQLIIPGLGSTATLQNLQPVTTYNIRVIAENSLGPSEPSNVINITTQEEAPSGAPIEVNVYSAGSQSLKVMWKPPAKDLQHGVITGYNIGFRKTNKDEPYQIRDVTTVTSASEGVGWQTTYLTNLDRLTTYSVVIQAYNKAGLGPRSKEVTASTLETAPPTSPVISISKVTSSSAVFQWKRDPKDKSIVSEYVFQYKTNGSEWRKQHLDGSTNSVTLNNLQCGSKYEAYLTASNSLGTGEPSQTIHFRTKEAAPVSPPKDTFLKIHGTSVTLLLTNWQDGGCSIRNFTVLYKPKSQHTWYNISNQVQSDNGKLTIRVLKPGEVYQLLVTAHGDGGVTQTEYEFQTHRLATTFVATAFPTINQKGYGLLFYSNIALIVPVVVSAVVIIVIIVISVVCLRKHPAESSSRHSTTNGNQRVKHPKDENMVMGELSEKLPGFNKTGTGRQSYYSSPTRRPISNSQDRTRGRRPEAHEYAEPYASVPPPRRVSDEVSRVCLKDNMNEGTIRTLRSAFSRSEGLSTEIWNDGRANQSTELWERYEPSSNSSQSENSNDRTSSQYGGVRRIHI</sequence>
<dbReference type="PROSITE" id="PS50853">
    <property type="entry name" value="FN3"/>
    <property type="match status" value="4"/>
</dbReference>
<dbReference type="CDD" id="cd00096">
    <property type="entry name" value="Ig"/>
    <property type="match status" value="1"/>
</dbReference>
<proteinExistence type="predicted"/>
<dbReference type="InterPro" id="IPR036179">
    <property type="entry name" value="Ig-like_dom_sf"/>
</dbReference>
<evidence type="ECO:0000259" key="13">
    <source>
        <dbReference type="PROSITE" id="PS50835"/>
    </source>
</evidence>
<feature type="region of interest" description="Disordered" evidence="10">
    <location>
        <begin position="1502"/>
        <end position="1535"/>
    </location>
</feature>
<protein>
    <submittedName>
        <fullName evidence="16">Down syndrome cell adhesion molecule-like protein Dscam2</fullName>
    </submittedName>
</protein>
<accession>A0ABM1S1G4</accession>
<feature type="domain" description="Ig-like" evidence="13">
    <location>
        <begin position="725"/>
        <end position="818"/>
    </location>
</feature>
<feature type="domain" description="Fibronectin type-III" evidence="14">
    <location>
        <begin position="924"/>
        <end position="1019"/>
    </location>
</feature>
<dbReference type="PROSITE" id="PS50835">
    <property type="entry name" value="IG_LIKE"/>
    <property type="match status" value="9"/>
</dbReference>
<evidence type="ECO:0000256" key="2">
    <source>
        <dbReference type="ARBA" id="ARBA00022692"/>
    </source>
</evidence>
<dbReference type="PANTHER" id="PTHR13817:SF166">
    <property type="entry name" value="NEURONAL IGCAM-RELATED"/>
    <property type="match status" value="1"/>
</dbReference>
<keyword evidence="8" id="KW-1015">Disulfide bond</keyword>
<dbReference type="Pfam" id="PF25059">
    <property type="entry name" value="FN3_DSCAM-DSCAML_C"/>
    <property type="match status" value="1"/>
</dbReference>
<name>A0ABM1S1G4_LIMPO</name>
<feature type="domain" description="Ig-like" evidence="13">
    <location>
        <begin position="440"/>
        <end position="533"/>
    </location>
</feature>
<dbReference type="SMART" id="SM00409">
    <property type="entry name" value="IG"/>
    <property type="match status" value="9"/>
</dbReference>
<feature type="domain" description="Ig-like" evidence="13">
    <location>
        <begin position="629"/>
        <end position="722"/>
    </location>
</feature>
<dbReference type="SMART" id="SM00060">
    <property type="entry name" value="FN3"/>
    <property type="match status" value="4"/>
</dbReference>
<feature type="domain" description="Fibronectin type-III" evidence="14">
    <location>
        <begin position="1129"/>
        <end position="1222"/>
    </location>
</feature>
<evidence type="ECO:0000256" key="6">
    <source>
        <dbReference type="ARBA" id="ARBA00022989"/>
    </source>
</evidence>
<dbReference type="InterPro" id="IPR013098">
    <property type="entry name" value="Ig_I-set"/>
</dbReference>
<feature type="domain" description="Ig-like" evidence="13">
    <location>
        <begin position="50"/>
        <end position="143"/>
    </location>
</feature>
<keyword evidence="3 12" id="KW-0732">Signal</keyword>
<dbReference type="InterPro" id="IPR056754">
    <property type="entry name" value="DSCAM/DSCAML_C"/>
</dbReference>
<dbReference type="RefSeq" id="XP_022237469.1">
    <property type="nucleotide sequence ID" value="XM_022381761.1"/>
</dbReference>
<feature type="domain" description="Fibronectin type-III" evidence="14">
    <location>
        <begin position="1024"/>
        <end position="1127"/>
    </location>
</feature>
<feature type="domain" description="Ig-like" evidence="13">
    <location>
        <begin position="823"/>
        <end position="915"/>
    </location>
</feature>
<keyword evidence="2 11" id="KW-0812">Transmembrane</keyword>
<feature type="domain" description="Ig-like" evidence="13">
    <location>
        <begin position="538"/>
        <end position="624"/>
    </location>
</feature>
<keyword evidence="6 11" id="KW-1133">Transmembrane helix</keyword>
<feature type="domain" description="Fibronectin type-III" evidence="14">
    <location>
        <begin position="1224"/>
        <end position="1318"/>
    </location>
</feature>
<dbReference type="InterPro" id="IPR036116">
    <property type="entry name" value="FN3_sf"/>
</dbReference>
<dbReference type="Gene3D" id="2.60.40.10">
    <property type="entry name" value="Immunoglobulins"/>
    <property type="match status" value="13"/>
</dbReference>
<feature type="domain" description="Ig-like" evidence="13">
    <location>
        <begin position="349"/>
        <end position="434"/>
    </location>
</feature>
<feature type="compositionally biased region" description="Polar residues" evidence="10">
    <location>
        <begin position="1409"/>
        <end position="1430"/>
    </location>
</feature>
<dbReference type="SMART" id="SM00408">
    <property type="entry name" value="IGc2"/>
    <property type="match status" value="9"/>
</dbReference>
<dbReference type="InterPro" id="IPR013783">
    <property type="entry name" value="Ig-like_fold"/>
</dbReference>
<evidence type="ECO:0000256" key="12">
    <source>
        <dbReference type="SAM" id="SignalP"/>
    </source>
</evidence>
<feature type="domain" description="Ig-like" evidence="13">
    <location>
        <begin position="256"/>
        <end position="346"/>
    </location>
</feature>
<keyword evidence="5" id="KW-0130">Cell adhesion</keyword>
<evidence type="ECO:0000256" key="10">
    <source>
        <dbReference type="SAM" id="MobiDB-lite"/>
    </source>
</evidence>
<evidence type="ECO:0000256" key="9">
    <source>
        <dbReference type="ARBA" id="ARBA00023319"/>
    </source>
</evidence>